<comment type="cofactor">
    <cofactor evidence="1">
        <name>FAD</name>
        <dbReference type="ChEBI" id="CHEBI:57692"/>
    </cofactor>
</comment>
<comment type="caution">
    <text evidence="5">The sequence shown here is derived from an EMBL/GenBank/DDBJ whole genome shotgun (WGS) entry which is preliminary data.</text>
</comment>
<evidence type="ECO:0000256" key="3">
    <source>
        <dbReference type="ARBA" id="ARBA00023002"/>
    </source>
</evidence>
<dbReference type="InterPro" id="IPR027477">
    <property type="entry name" value="Succ_DH/fumarate_Rdtase_cat_sf"/>
</dbReference>
<dbReference type="InterPro" id="IPR036188">
    <property type="entry name" value="FAD/NAD-bd_sf"/>
</dbReference>
<dbReference type="Gene3D" id="3.50.50.60">
    <property type="entry name" value="FAD/NAD(P)-binding domain"/>
    <property type="match status" value="1"/>
</dbReference>
<dbReference type="InterPro" id="IPR003953">
    <property type="entry name" value="FAD-dep_OxRdtase_2_FAD-bd"/>
</dbReference>
<keyword evidence="2" id="KW-0285">Flavoprotein</keyword>
<keyword evidence="6" id="KW-1185">Reference proteome</keyword>
<keyword evidence="3" id="KW-0560">Oxidoreductase</keyword>
<reference evidence="5" key="2">
    <citation type="submission" date="2023-01" db="EMBL/GenBank/DDBJ databases">
        <title>Draft genome sequence of Paraferrimonas sedimenticola strain NBRC 101628.</title>
        <authorList>
            <person name="Sun Q."/>
            <person name="Mori K."/>
        </authorList>
    </citation>
    <scope>NUCLEOTIDE SEQUENCE</scope>
    <source>
        <strain evidence="5">NBRC 101628</strain>
    </source>
</reference>
<dbReference type="PIRSF" id="PIRSF036654">
    <property type="entry name" value="UCP036654"/>
    <property type="match status" value="1"/>
</dbReference>
<dbReference type="Gene3D" id="3.90.700.10">
    <property type="entry name" value="Succinate dehydrogenase/fumarate reductase flavoprotein, catalytic domain"/>
    <property type="match status" value="1"/>
</dbReference>
<dbReference type="PANTHER" id="PTHR43260">
    <property type="entry name" value="3-KETOSTEROID-DELTA-1-DEHYDROGENASE"/>
    <property type="match status" value="1"/>
</dbReference>
<accession>A0AA37RSZ7</accession>
<evidence type="ECO:0000256" key="1">
    <source>
        <dbReference type="ARBA" id="ARBA00001974"/>
    </source>
</evidence>
<dbReference type="GO" id="GO:0016627">
    <property type="term" value="F:oxidoreductase activity, acting on the CH-CH group of donors"/>
    <property type="evidence" value="ECO:0007669"/>
    <property type="project" value="InterPro"/>
</dbReference>
<name>A0AA37RSZ7_9GAMM</name>
<evidence type="ECO:0000259" key="4">
    <source>
        <dbReference type="Pfam" id="PF00890"/>
    </source>
</evidence>
<feature type="domain" description="FAD-dependent oxidoreductase 2 FAD-binding" evidence="4">
    <location>
        <begin position="12"/>
        <end position="519"/>
    </location>
</feature>
<evidence type="ECO:0000256" key="2">
    <source>
        <dbReference type="ARBA" id="ARBA00022630"/>
    </source>
</evidence>
<proteinExistence type="predicted"/>
<protein>
    <submittedName>
        <fullName evidence="5">FAD-binding dehydrogenase</fullName>
    </submittedName>
</protein>
<sequence length="540" mass="60082">MPSQSPQSATNVIVGAGVAGLVCALELARAGQSVVLIERQNEKRRGGLARWAFGGMALVGTELQQRMGVDDTPETAYRDWCNFADFEEGDYWPRQWAQAYVQESNADVYQWLLKEGFKFMPAVNWVERGLFGDGNTRPRYHVMWGTGFHLVETLFGKLAEQQLKKLVEIRYEQTVTKLEANDSGYLLHIESDTGEAYTLDAERLILACGGINGSVEQVRANWPSDQGPMPLEILNGAHPDADGALHHQVSNIGGRLTHLDKMWNYAAGIAHPQAHYPGHGLSLIPCKSALWLNAEGDRIGPMPLVTGFDTNDLCRRVNEQQGEHTWHVLNWKIATKELAISGSEHNVHIRDRNQLRFFKDLLFGNKALVNRMLKESVDFIQAETLEALAAKMSQLTPEWPISADQLQLQVNLYDEQLGAKKALQNDEQVRRIEHARQWRPDRLRTCKPEPLQTLKNGPFIAIRLKFISRKSLGGIQTNLSSQVLDLQGLPMNNLYAIGEAAGFGGGGISGRRSLEGTFLSCCVHTARRAASAILQGGQSE</sequence>
<reference evidence="5" key="1">
    <citation type="journal article" date="2014" name="Int. J. Syst. Evol. Microbiol.">
        <title>Complete genome sequence of Corynebacterium casei LMG S-19264T (=DSM 44701T), isolated from a smear-ripened cheese.</title>
        <authorList>
            <consortium name="US DOE Joint Genome Institute (JGI-PGF)"/>
            <person name="Walter F."/>
            <person name="Albersmeier A."/>
            <person name="Kalinowski J."/>
            <person name="Ruckert C."/>
        </authorList>
    </citation>
    <scope>NUCLEOTIDE SEQUENCE</scope>
    <source>
        <strain evidence="5">NBRC 101628</strain>
    </source>
</reference>
<dbReference type="Proteomes" id="UP001161422">
    <property type="component" value="Unassembled WGS sequence"/>
</dbReference>
<evidence type="ECO:0000313" key="5">
    <source>
        <dbReference type="EMBL" id="GLP94776.1"/>
    </source>
</evidence>
<gene>
    <name evidence="5" type="ORF">GCM10007895_00820</name>
</gene>
<dbReference type="AlphaFoldDB" id="A0AA37RSZ7"/>
<dbReference type="InterPro" id="IPR014614">
    <property type="entry name" value="KsdD_DH"/>
</dbReference>
<dbReference type="PANTHER" id="PTHR43260:SF1">
    <property type="entry name" value="KSDD-LIKE STEROID DEHYDROGENASE RV0785"/>
    <property type="match status" value="1"/>
</dbReference>
<dbReference type="SUPFAM" id="SSF51905">
    <property type="entry name" value="FAD/NAD(P)-binding domain"/>
    <property type="match status" value="1"/>
</dbReference>
<dbReference type="Pfam" id="PF00890">
    <property type="entry name" value="FAD_binding_2"/>
    <property type="match status" value="1"/>
</dbReference>
<dbReference type="EMBL" id="BSNC01000001">
    <property type="protein sequence ID" value="GLP94776.1"/>
    <property type="molecule type" value="Genomic_DNA"/>
</dbReference>
<organism evidence="5 6">
    <name type="scientific">Paraferrimonas sedimenticola</name>
    <dbReference type="NCBI Taxonomy" id="375674"/>
    <lineage>
        <taxon>Bacteria</taxon>
        <taxon>Pseudomonadati</taxon>
        <taxon>Pseudomonadota</taxon>
        <taxon>Gammaproteobacteria</taxon>
        <taxon>Alteromonadales</taxon>
        <taxon>Ferrimonadaceae</taxon>
        <taxon>Paraferrimonas</taxon>
    </lineage>
</organism>
<dbReference type="RefSeq" id="WP_095506143.1">
    <property type="nucleotide sequence ID" value="NZ_BSNC01000001.1"/>
</dbReference>
<evidence type="ECO:0000313" key="6">
    <source>
        <dbReference type="Proteomes" id="UP001161422"/>
    </source>
</evidence>